<accession>A0A4Y2XDK7</accession>
<comment type="caution">
    <text evidence="1">The sequence shown here is derived from an EMBL/GenBank/DDBJ whole genome shotgun (WGS) entry which is preliminary data.</text>
</comment>
<proteinExistence type="predicted"/>
<reference evidence="1 2" key="1">
    <citation type="journal article" date="2019" name="Sci. Rep.">
        <title>Orb-weaving spider Araneus ventricosus genome elucidates the spidroin gene catalogue.</title>
        <authorList>
            <person name="Kono N."/>
            <person name="Nakamura H."/>
            <person name="Ohtoshi R."/>
            <person name="Moran D.A.P."/>
            <person name="Shinohara A."/>
            <person name="Yoshida Y."/>
            <person name="Fujiwara M."/>
            <person name="Mori M."/>
            <person name="Tomita M."/>
            <person name="Arakawa K."/>
        </authorList>
    </citation>
    <scope>NUCLEOTIDE SEQUENCE [LARGE SCALE GENOMIC DNA]</scope>
</reference>
<sequence>MAKGLEQVVRTEGVCMANLLPAKVRSVGSRVVGRRQESTLLSLTKEVDCNHEMLYRLSKSKSTQDLNIGYSSPILFWERNSKTSLHNSLVLRLFDA</sequence>
<evidence type="ECO:0000313" key="2">
    <source>
        <dbReference type="Proteomes" id="UP000499080"/>
    </source>
</evidence>
<dbReference type="AlphaFoldDB" id="A0A4Y2XDK7"/>
<protein>
    <submittedName>
        <fullName evidence="1">Uncharacterized protein</fullName>
    </submittedName>
</protein>
<evidence type="ECO:0000313" key="1">
    <source>
        <dbReference type="EMBL" id="GBO46467.1"/>
    </source>
</evidence>
<dbReference type="Proteomes" id="UP000499080">
    <property type="component" value="Unassembled WGS sequence"/>
</dbReference>
<gene>
    <name evidence="1" type="ORF">AVEN_201021_1</name>
</gene>
<name>A0A4Y2XDK7_ARAVE</name>
<dbReference type="EMBL" id="BGPR01074196">
    <property type="protein sequence ID" value="GBO46467.1"/>
    <property type="molecule type" value="Genomic_DNA"/>
</dbReference>
<organism evidence="1 2">
    <name type="scientific">Araneus ventricosus</name>
    <name type="common">Orbweaver spider</name>
    <name type="synonym">Epeira ventricosa</name>
    <dbReference type="NCBI Taxonomy" id="182803"/>
    <lineage>
        <taxon>Eukaryota</taxon>
        <taxon>Metazoa</taxon>
        <taxon>Ecdysozoa</taxon>
        <taxon>Arthropoda</taxon>
        <taxon>Chelicerata</taxon>
        <taxon>Arachnida</taxon>
        <taxon>Araneae</taxon>
        <taxon>Araneomorphae</taxon>
        <taxon>Entelegynae</taxon>
        <taxon>Araneoidea</taxon>
        <taxon>Araneidae</taxon>
        <taxon>Araneus</taxon>
    </lineage>
</organism>
<keyword evidence="2" id="KW-1185">Reference proteome</keyword>